<sequence length="185" mass="22575">MKKLLLIIIISIHYSSYSQTYSSIINDKEISNFLNWITIHDKKYTEESYFERKKISNKILKWHFENFINNYEDPYENEMFLYHEKNDLDLIFNKDDQEFIYKQFVSIKDSIWYTKFSKSKLLSKKNKSNNYYAYSVPLFSIDKKKVIFYRVFHCGNECSYGGYYIYSKINENDWILIKSINSWQS</sequence>
<gene>
    <name evidence="1" type="ORF">SAMN05421741_109123</name>
</gene>
<dbReference type="AlphaFoldDB" id="A0A1I5BAA1"/>
<accession>A0A1I5BAA1</accession>
<keyword evidence="2" id="KW-1185">Reference proteome</keyword>
<dbReference type="Proteomes" id="UP000199036">
    <property type="component" value="Unassembled WGS sequence"/>
</dbReference>
<evidence type="ECO:0000313" key="1">
    <source>
        <dbReference type="EMBL" id="SFN71560.1"/>
    </source>
</evidence>
<dbReference type="EMBL" id="FOVI01000009">
    <property type="protein sequence ID" value="SFN71560.1"/>
    <property type="molecule type" value="Genomic_DNA"/>
</dbReference>
<name>A0A1I5BAA1_9FLAO</name>
<evidence type="ECO:0000313" key="2">
    <source>
        <dbReference type="Proteomes" id="UP000199036"/>
    </source>
</evidence>
<dbReference type="RefSeq" id="WP_091522342.1">
    <property type="nucleotide sequence ID" value="NZ_FOVI01000009.1"/>
</dbReference>
<proteinExistence type="predicted"/>
<reference evidence="2" key="1">
    <citation type="submission" date="2016-10" db="EMBL/GenBank/DDBJ databases">
        <authorList>
            <person name="Varghese N."/>
            <person name="Submissions S."/>
        </authorList>
    </citation>
    <scope>NUCLEOTIDE SEQUENCE [LARGE SCALE GENOMIC DNA]</scope>
    <source>
        <strain evidence="2">DS-12</strain>
    </source>
</reference>
<protein>
    <submittedName>
        <fullName evidence="1">Uncharacterized protein</fullName>
    </submittedName>
</protein>
<dbReference type="OrthoDB" id="1376915at2"/>
<organism evidence="1 2">
    <name type="scientific">Paenimyroides ummariense</name>
    <dbReference type="NCBI Taxonomy" id="913024"/>
    <lineage>
        <taxon>Bacteria</taxon>
        <taxon>Pseudomonadati</taxon>
        <taxon>Bacteroidota</taxon>
        <taxon>Flavobacteriia</taxon>
        <taxon>Flavobacteriales</taxon>
        <taxon>Flavobacteriaceae</taxon>
        <taxon>Paenimyroides</taxon>
    </lineage>
</organism>